<dbReference type="Pfam" id="PF03466">
    <property type="entry name" value="LysR_substrate"/>
    <property type="match status" value="1"/>
</dbReference>
<dbReference type="InterPro" id="IPR005119">
    <property type="entry name" value="LysR_subst-bd"/>
</dbReference>
<dbReference type="InterPro" id="IPR036390">
    <property type="entry name" value="WH_DNA-bd_sf"/>
</dbReference>
<dbReference type="InterPro" id="IPR036388">
    <property type="entry name" value="WH-like_DNA-bd_sf"/>
</dbReference>
<organism evidence="6 7">
    <name type="scientific">Microbacterium capsulatum</name>
    <dbReference type="NCBI Taxonomy" id="3041921"/>
    <lineage>
        <taxon>Bacteria</taxon>
        <taxon>Bacillati</taxon>
        <taxon>Actinomycetota</taxon>
        <taxon>Actinomycetes</taxon>
        <taxon>Micrococcales</taxon>
        <taxon>Microbacteriaceae</taxon>
        <taxon>Microbacterium</taxon>
    </lineage>
</organism>
<evidence type="ECO:0000256" key="3">
    <source>
        <dbReference type="ARBA" id="ARBA00023125"/>
    </source>
</evidence>
<dbReference type="PROSITE" id="PS50931">
    <property type="entry name" value="HTH_LYSR"/>
    <property type="match status" value="1"/>
</dbReference>
<dbReference type="PANTHER" id="PTHR30346">
    <property type="entry name" value="TRANSCRIPTIONAL DUAL REGULATOR HCAR-RELATED"/>
    <property type="match status" value="1"/>
</dbReference>
<dbReference type="CDD" id="cd05466">
    <property type="entry name" value="PBP2_LTTR_substrate"/>
    <property type="match status" value="1"/>
</dbReference>
<dbReference type="InterPro" id="IPR000847">
    <property type="entry name" value="LysR_HTH_N"/>
</dbReference>
<keyword evidence="2" id="KW-0805">Transcription regulation</keyword>
<dbReference type="Gene3D" id="3.40.190.290">
    <property type="match status" value="1"/>
</dbReference>
<dbReference type="Gene3D" id="1.10.10.10">
    <property type="entry name" value="Winged helix-like DNA-binding domain superfamily/Winged helix DNA-binding domain"/>
    <property type="match status" value="1"/>
</dbReference>
<evidence type="ECO:0000313" key="6">
    <source>
        <dbReference type="EMBL" id="MDQ4214495.1"/>
    </source>
</evidence>
<dbReference type="Pfam" id="PF00126">
    <property type="entry name" value="HTH_1"/>
    <property type="match status" value="1"/>
</dbReference>
<protein>
    <submittedName>
        <fullName evidence="6">LysR family transcriptional regulator</fullName>
    </submittedName>
</protein>
<keyword evidence="4" id="KW-0804">Transcription</keyword>
<gene>
    <name evidence="6" type="ORF">RBR11_11290</name>
</gene>
<comment type="caution">
    <text evidence="6">The sequence shown here is derived from an EMBL/GenBank/DDBJ whole genome shotgun (WGS) entry which is preliminary data.</text>
</comment>
<keyword evidence="7" id="KW-1185">Reference proteome</keyword>
<evidence type="ECO:0000259" key="5">
    <source>
        <dbReference type="PROSITE" id="PS50931"/>
    </source>
</evidence>
<dbReference type="PRINTS" id="PR00039">
    <property type="entry name" value="HTHLYSR"/>
</dbReference>
<dbReference type="PANTHER" id="PTHR30346:SF28">
    <property type="entry name" value="HTH-TYPE TRANSCRIPTIONAL REGULATOR CYNR"/>
    <property type="match status" value="1"/>
</dbReference>
<name>A0ABU0XH83_9MICO</name>
<dbReference type="Proteomes" id="UP001230289">
    <property type="component" value="Unassembled WGS sequence"/>
</dbReference>
<reference evidence="6 7" key="1">
    <citation type="submission" date="2023-08" db="EMBL/GenBank/DDBJ databases">
        <title>Microbacterium sp. nov., isolated from a waste landfill.</title>
        <authorList>
            <person name="Wen W."/>
        </authorList>
    </citation>
    <scope>NUCLEOTIDE SEQUENCE [LARGE SCALE GENOMIC DNA]</scope>
    <source>
        <strain evidence="6 7">ASV81</strain>
    </source>
</reference>
<evidence type="ECO:0000313" key="7">
    <source>
        <dbReference type="Proteomes" id="UP001230289"/>
    </source>
</evidence>
<sequence length="328" mass="35418">MNLRHLEYFLAIVEHGGVHRAAEALHVAQSSISQTMRALEKSLGVELFHRVGRGIVLTSAGEGLVGSARAILREVENAQRVVTDIAAARAGHLDIACLPELVTDPVSNWIAGFLKVHPQVRCRVEQSPDVGRVTEMVRDGTSEVGFVSVASADDLEYIRLVEQTYVLLCPPGSEEKWPDPVPLAMLRDELFVFGDRESGVREVIESTLRRHGVEPKVVLEARQREAVLPLALSGRAMGIVPLRLGATFWQRGGVVRELDPAISTSIYLVKRPGPLTVAGAALLAAAQASLHSWVAAVEADDATAVPLVERAAAEMAQWDARMAADASL</sequence>
<evidence type="ECO:0000256" key="4">
    <source>
        <dbReference type="ARBA" id="ARBA00023163"/>
    </source>
</evidence>
<keyword evidence="3" id="KW-0238">DNA-binding</keyword>
<proteinExistence type="inferred from homology"/>
<comment type="similarity">
    <text evidence="1">Belongs to the LysR transcriptional regulatory family.</text>
</comment>
<evidence type="ECO:0000256" key="1">
    <source>
        <dbReference type="ARBA" id="ARBA00009437"/>
    </source>
</evidence>
<dbReference type="RefSeq" id="WP_308489439.1">
    <property type="nucleotide sequence ID" value="NZ_JAVFCB010000006.1"/>
</dbReference>
<feature type="domain" description="HTH lysR-type" evidence="5">
    <location>
        <begin position="1"/>
        <end position="58"/>
    </location>
</feature>
<dbReference type="EMBL" id="JAVFCB010000006">
    <property type="protein sequence ID" value="MDQ4214495.1"/>
    <property type="molecule type" value="Genomic_DNA"/>
</dbReference>
<evidence type="ECO:0000256" key="2">
    <source>
        <dbReference type="ARBA" id="ARBA00023015"/>
    </source>
</evidence>
<dbReference type="SUPFAM" id="SSF46785">
    <property type="entry name" value="Winged helix' DNA-binding domain"/>
    <property type="match status" value="1"/>
</dbReference>
<dbReference type="SUPFAM" id="SSF53850">
    <property type="entry name" value="Periplasmic binding protein-like II"/>
    <property type="match status" value="1"/>
</dbReference>
<accession>A0ABU0XH83</accession>